<dbReference type="EMBL" id="ML994620">
    <property type="protein sequence ID" value="KAF2189748.1"/>
    <property type="molecule type" value="Genomic_DNA"/>
</dbReference>
<name>A0A6A6EGH0_9PEZI</name>
<keyword evidence="1" id="KW-1133">Transmembrane helix</keyword>
<feature type="transmembrane region" description="Helical" evidence="1">
    <location>
        <begin position="25"/>
        <end position="46"/>
    </location>
</feature>
<accession>A0A6A6EGH0</accession>
<protein>
    <submittedName>
        <fullName evidence="2">Uncharacterized protein</fullName>
    </submittedName>
</protein>
<keyword evidence="1" id="KW-0472">Membrane</keyword>
<keyword evidence="3" id="KW-1185">Reference proteome</keyword>
<evidence type="ECO:0000256" key="1">
    <source>
        <dbReference type="SAM" id="Phobius"/>
    </source>
</evidence>
<dbReference type="AlphaFoldDB" id="A0A6A6EGH0"/>
<proteinExistence type="predicted"/>
<dbReference type="Proteomes" id="UP000800200">
    <property type="component" value="Unassembled WGS sequence"/>
</dbReference>
<keyword evidence="1" id="KW-0812">Transmembrane</keyword>
<gene>
    <name evidence="2" type="ORF">K469DRAFT_47305</name>
</gene>
<sequence>MTVDSRAALSGDLSTFSLFRATQRVGVNLSLVSILVIFVSSSRSAYLHRSPHQRSFFSSNFTSVSLCCQIQCPTNDSISSLSS</sequence>
<evidence type="ECO:0000313" key="3">
    <source>
        <dbReference type="Proteomes" id="UP000800200"/>
    </source>
</evidence>
<reference evidence="2" key="1">
    <citation type="journal article" date="2020" name="Stud. Mycol.">
        <title>101 Dothideomycetes genomes: a test case for predicting lifestyles and emergence of pathogens.</title>
        <authorList>
            <person name="Haridas S."/>
            <person name="Albert R."/>
            <person name="Binder M."/>
            <person name="Bloem J."/>
            <person name="Labutti K."/>
            <person name="Salamov A."/>
            <person name="Andreopoulos B."/>
            <person name="Baker S."/>
            <person name="Barry K."/>
            <person name="Bills G."/>
            <person name="Bluhm B."/>
            <person name="Cannon C."/>
            <person name="Castanera R."/>
            <person name="Culley D."/>
            <person name="Daum C."/>
            <person name="Ezra D."/>
            <person name="Gonzalez J."/>
            <person name="Henrissat B."/>
            <person name="Kuo A."/>
            <person name="Liang C."/>
            <person name="Lipzen A."/>
            <person name="Lutzoni F."/>
            <person name="Magnuson J."/>
            <person name="Mondo S."/>
            <person name="Nolan M."/>
            <person name="Ohm R."/>
            <person name="Pangilinan J."/>
            <person name="Park H.-J."/>
            <person name="Ramirez L."/>
            <person name="Alfaro M."/>
            <person name="Sun H."/>
            <person name="Tritt A."/>
            <person name="Yoshinaga Y."/>
            <person name="Zwiers L.-H."/>
            <person name="Turgeon B."/>
            <person name="Goodwin S."/>
            <person name="Spatafora J."/>
            <person name="Crous P."/>
            <person name="Grigoriev I."/>
        </authorList>
    </citation>
    <scope>NUCLEOTIDE SEQUENCE</scope>
    <source>
        <strain evidence="2">CBS 207.26</strain>
    </source>
</reference>
<evidence type="ECO:0000313" key="2">
    <source>
        <dbReference type="EMBL" id="KAF2189748.1"/>
    </source>
</evidence>
<organism evidence="2 3">
    <name type="scientific">Zopfia rhizophila CBS 207.26</name>
    <dbReference type="NCBI Taxonomy" id="1314779"/>
    <lineage>
        <taxon>Eukaryota</taxon>
        <taxon>Fungi</taxon>
        <taxon>Dikarya</taxon>
        <taxon>Ascomycota</taxon>
        <taxon>Pezizomycotina</taxon>
        <taxon>Dothideomycetes</taxon>
        <taxon>Dothideomycetes incertae sedis</taxon>
        <taxon>Zopfiaceae</taxon>
        <taxon>Zopfia</taxon>
    </lineage>
</organism>